<feature type="active site" description="Proton acceptor" evidence="7">
    <location>
        <position position="21"/>
    </location>
</feature>
<dbReference type="STRING" id="1705394.SP60_03895"/>
<dbReference type="InterPro" id="IPR001328">
    <property type="entry name" value="Pept_tRNA_hydro"/>
</dbReference>
<evidence type="ECO:0000256" key="6">
    <source>
        <dbReference type="ARBA" id="ARBA00050038"/>
    </source>
</evidence>
<comment type="function">
    <text evidence="7">Catalyzes the release of premature peptidyl moieties from peptidyl-tRNA molecules trapped in stalled 50S ribosomal subunits, and thus maintains levels of free tRNAs and 50S ribosomes.</text>
</comment>
<comment type="subcellular location">
    <subcellularLocation>
        <location evidence="7">Cytoplasm</location>
    </subcellularLocation>
</comment>
<accession>A0A0M4NTK2</accession>
<comment type="subunit">
    <text evidence="7">Monomer.</text>
</comment>
<dbReference type="PANTHER" id="PTHR17224:SF1">
    <property type="entry name" value="PEPTIDYL-TRNA HYDROLASE"/>
    <property type="match status" value="1"/>
</dbReference>
<feature type="binding site" evidence="7">
    <location>
        <position position="69"/>
    </location>
    <ligand>
        <name>tRNA</name>
        <dbReference type="ChEBI" id="CHEBI:17843"/>
    </ligand>
</feature>
<keyword evidence="7" id="KW-0963">Cytoplasm</keyword>
<protein>
    <recommendedName>
        <fullName evidence="6 7">Peptidyl-tRNA hydrolase</fullName>
        <shortName evidence="7">Pth</shortName>
        <ecNumber evidence="1 7">3.1.1.29</ecNumber>
    </recommendedName>
</protein>
<dbReference type="PANTHER" id="PTHR17224">
    <property type="entry name" value="PEPTIDYL-TRNA HYDROLASE"/>
    <property type="match status" value="1"/>
</dbReference>
<dbReference type="Gene3D" id="3.40.50.1470">
    <property type="entry name" value="Peptidyl-tRNA hydrolase"/>
    <property type="match status" value="1"/>
</dbReference>
<dbReference type="PATRIC" id="fig|1705394.5.peg.782"/>
<feature type="binding site" evidence="7">
    <location>
        <position position="115"/>
    </location>
    <ligand>
        <name>tRNA</name>
        <dbReference type="ChEBI" id="CHEBI:17843"/>
    </ligand>
</feature>
<feature type="binding site" evidence="7">
    <location>
        <position position="67"/>
    </location>
    <ligand>
        <name>tRNA</name>
        <dbReference type="ChEBI" id="CHEBI:17843"/>
    </ligand>
</feature>
<dbReference type="GO" id="GO:0006515">
    <property type="term" value="P:protein quality control for misfolded or incompletely synthesized proteins"/>
    <property type="evidence" value="ECO:0007669"/>
    <property type="project" value="UniProtKB-UniRule"/>
</dbReference>
<keyword evidence="2 7" id="KW-0820">tRNA-binding</keyword>
<dbReference type="AlphaFoldDB" id="A0A0M4NTK2"/>
<dbReference type="CDD" id="cd00462">
    <property type="entry name" value="PTH"/>
    <property type="match status" value="1"/>
</dbReference>
<dbReference type="PROSITE" id="PS01196">
    <property type="entry name" value="PEPT_TRNA_HYDROL_2"/>
    <property type="match status" value="1"/>
</dbReference>
<dbReference type="GO" id="GO:0004045">
    <property type="term" value="F:peptidyl-tRNA hydrolase activity"/>
    <property type="evidence" value="ECO:0007669"/>
    <property type="project" value="UniProtKB-UniRule"/>
</dbReference>
<dbReference type="GO" id="GO:0072344">
    <property type="term" value="P:rescue of stalled ribosome"/>
    <property type="evidence" value="ECO:0007669"/>
    <property type="project" value="UniProtKB-UniRule"/>
</dbReference>
<organism evidence="8 9">
    <name type="scientific">Candidatus Thioglobus autotrophicus</name>
    <dbReference type="NCBI Taxonomy" id="1705394"/>
    <lineage>
        <taxon>Bacteria</taxon>
        <taxon>Pseudomonadati</taxon>
        <taxon>Pseudomonadota</taxon>
        <taxon>Gammaproteobacteria</taxon>
        <taxon>Candidatus Pseudothioglobaceae</taxon>
        <taxon>Candidatus Thioglobus</taxon>
    </lineage>
</organism>
<comment type="function">
    <text evidence="7">Hydrolyzes ribosome-free peptidyl-tRNAs (with 1 or more amino acids incorporated), which drop off the ribosome during protein synthesis, or as a result of ribosome stalling.</text>
</comment>
<dbReference type="EC" id="3.1.1.29" evidence="1 7"/>
<dbReference type="KEGG" id="tho:SP60_03895"/>
<dbReference type="HAMAP" id="MF_00083">
    <property type="entry name" value="Pept_tRNA_hydro_bact"/>
    <property type="match status" value="1"/>
</dbReference>
<evidence type="ECO:0000256" key="2">
    <source>
        <dbReference type="ARBA" id="ARBA00022555"/>
    </source>
</evidence>
<dbReference type="GO" id="GO:0000049">
    <property type="term" value="F:tRNA binding"/>
    <property type="evidence" value="ECO:0007669"/>
    <property type="project" value="UniProtKB-UniRule"/>
</dbReference>
<dbReference type="InterPro" id="IPR036416">
    <property type="entry name" value="Pept_tRNA_hydro_sf"/>
</dbReference>
<name>A0A0M4NTK2_9GAMM</name>
<evidence type="ECO:0000313" key="8">
    <source>
        <dbReference type="EMBL" id="ALE52432.1"/>
    </source>
</evidence>
<keyword evidence="3 7" id="KW-0378">Hydrolase</keyword>
<dbReference type="Pfam" id="PF01195">
    <property type="entry name" value="Pept_tRNA_hydro"/>
    <property type="match status" value="1"/>
</dbReference>
<sequence length="190" mass="20966">MAIKLIVGLGNPGKDYQSHRHNVGFWFCDTLANLYSATFKKEAKFFGDVAQVTIAGASVRLLKPTTFMNRSGQSIQALAKFYQLEADEILVVHDELDLEVGTAKLKAEGGHGGHNGLRDTIKALGTKSFYRLRLGIGHPGNKLQVADYVLHAPNKIELENIQNAMIDALQIMEEVVKGNIDQAMKHLHTK</sequence>
<reference evidence="8 9" key="1">
    <citation type="journal article" date="2015" name="Genome Announc.">
        <title>Genome Sequence of 'Candidatus Thioglobus autotrophica' Strain EF1, a Chemoautotroph from the SUP05 Clade of Marine Gammaproteobacteria.</title>
        <authorList>
            <person name="Shah V."/>
            <person name="Morris R.M."/>
        </authorList>
    </citation>
    <scope>NUCLEOTIDE SEQUENCE [LARGE SCALE GENOMIC DNA]</scope>
    <source>
        <strain evidence="8 9">EF1</strain>
    </source>
</reference>
<evidence type="ECO:0000256" key="3">
    <source>
        <dbReference type="ARBA" id="ARBA00022801"/>
    </source>
</evidence>
<evidence type="ECO:0000313" key="9">
    <source>
        <dbReference type="Proteomes" id="UP000058020"/>
    </source>
</evidence>
<dbReference type="NCBIfam" id="TIGR00447">
    <property type="entry name" value="pth"/>
    <property type="match status" value="1"/>
</dbReference>
<dbReference type="RefSeq" id="WP_053951381.1">
    <property type="nucleotide sequence ID" value="NZ_CP010552.1"/>
</dbReference>
<comment type="catalytic activity">
    <reaction evidence="7">
        <text>an N-acyl-L-alpha-aminoacyl-tRNA + H2O = an N-acyl-L-amino acid + a tRNA + H(+)</text>
        <dbReference type="Rhea" id="RHEA:54448"/>
        <dbReference type="Rhea" id="RHEA-COMP:10123"/>
        <dbReference type="Rhea" id="RHEA-COMP:13883"/>
        <dbReference type="ChEBI" id="CHEBI:15377"/>
        <dbReference type="ChEBI" id="CHEBI:15378"/>
        <dbReference type="ChEBI" id="CHEBI:59874"/>
        <dbReference type="ChEBI" id="CHEBI:78442"/>
        <dbReference type="ChEBI" id="CHEBI:138191"/>
        <dbReference type="EC" id="3.1.1.29"/>
    </reaction>
</comment>
<gene>
    <name evidence="7" type="primary">pth</name>
    <name evidence="8" type="ORF">SP60_03895</name>
</gene>
<keyword evidence="4 7" id="KW-0694">RNA-binding</keyword>
<dbReference type="FunFam" id="3.40.50.1470:FF:000001">
    <property type="entry name" value="Peptidyl-tRNA hydrolase"/>
    <property type="match status" value="1"/>
</dbReference>
<proteinExistence type="inferred from homology"/>
<keyword evidence="9" id="KW-1185">Reference proteome</keyword>
<dbReference type="GO" id="GO:0005737">
    <property type="term" value="C:cytoplasm"/>
    <property type="evidence" value="ECO:0007669"/>
    <property type="project" value="UniProtKB-SubCell"/>
</dbReference>
<feature type="site" description="Discriminates between blocked and unblocked aminoacyl-tRNA" evidence="7">
    <location>
        <position position="11"/>
    </location>
</feature>
<evidence type="ECO:0000256" key="5">
    <source>
        <dbReference type="ARBA" id="ARBA00038063"/>
    </source>
</evidence>
<dbReference type="EMBL" id="CP010552">
    <property type="protein sequence ID" value="ALE52432.1"/>
    <property type="molecule type" value="Genomic_DNA"/>
</dbReference>
<evidence type="ECO:0000256" key="4">
    <source>
        <dbReference type="ARBA" id="ARBA00022884"/>
    </source>
</evidence>
<dbReference type="Proteomes" id="UP000058020">
    <property type="component" value="Chromosome"/>
</dbReference>
<evidence type="ECO:0000256" key="7">
    <source>
        <dbReference type="HAMAP-Rule" id="MF_00083"/>
    </source>
</evidence>
<dbReference type="OrthoDB" id="9800507at2"/>
<feature type="binding site" evidence="7">
    <location>
        <position position="16"/>
    </location>
    <ligand>
        <name>tRNA</name>
        <dbReference type="ChEBI" id="CHEBI:17843"/>
    </ligand>
</feature>
<dbReference type="SUPFAM" id="SSF53178">
    <property type="entry name" value="Peptidyl-tRNA hydrolase-like"/>
    <property type="match status" value="1"/>
</dbReference>
<evidence type="ECO:0000256" key="1">
    <source>
        <dbReference type="ARBA" id="ARBA00013260"/>
    </source>
</evidence>
<comment type="similarity">
    <text evidence="5 7">Belongs to the PTH family.</text>
</comment>
<dbReference type="InterPro" id="IPR018171">
    <property type="entry name" value="Pept_tRNA_hydro_CS"/>
</dbReference>
<feature type="site" description="Stabilizes the basic form of H active site to accept a proton" evidence="7">
    <location>
        <position position="94"/>
    </location>
</feature>